<dbReference type="STRING" id="414778.BCM40_07900"/>
<dbReference type="PRINTS" id="PR00368">
    <property type="entry name" value="FADPNR"/>
</dbReference>
<evidence type="ECO:0000259" key="5">
    <source>
        <dbReference type="Pfam" id="PF07992"/>
    </source>
</evidence>
<dbReference type="InterPro" id="IPR016156">
    <property type="entry name" value="FAD/NAD-linked_Rdtase_dimer_sf"/>
</dbReference>
<dbReference type="Pfam" id="PF02852">
    <property type="entry name" value="Pyr_redox_dim"/>
    <property type="match status" value="1"/>
</dbReference>
<dbReference type="EMBL" id="CP016543">
    <property type="protein sequence ID" value="ANU23300.1"/>
    <property type="molecule type" value="Genomic_DNA"/>
</dbReference>
<dbReference type="InterPro" id="IPR010865">
    <property type="entry name" value="DUF1499"/>
</dbReference>
<dbReference type="InterPro" id="IPR036188">
    <property type="entry name" value="FAD/NAD-bd_sf"/>
</dbReference>
<dbReference type="RefSeq" id="WP_065526337.1">
    <property type="nucleotide sequence ID" value="NZ_CP016543.2"/>
</dbReference>
<keyword evidence="3" id="KW-0274">FAD</keyword>
<comment type="cofactor">
    <cofactor evidence="1">
        <name>FAD</name>
        <dbReference type="ChEBI" id="CHEBI:57692"/>
    </cofactor>
</comment>
<feature type="domain" description="Pyridine nucleotide-disulphide oxidoreductase dimerisation" evidence="4">
    <location>
        <begin position="336"/>
        <end position="441"/>
    </location>
</feature>
<dbReference type="PANTHER" id="PTHR43014:SF4">
    <property type="entry name" value="PYRIDINE NUCLEOTIDE-DISULFIDE OXIDOREDUCTASE RCLA-RELATED"/>
    <property type="match status" value="1"/>
</dbReference>
<dbReference type="KEGG" id="pdg:BCM40_07900"/>
<dbReference type="PANTHER" id="PTHR43014">
    <property type="entry name" value="MERCURIC REDUCTASE"/>
    <property type="match status" value="1"/>
</dbReference>
<keyword evidence="7" id="KW-1185">Reference proteome</keyword>
<name>A0A1C7EHF6_9BACL</name>
<dbReference type="Gene3D" id="3.50.50.60">
    <property type="entry name" value="FAD/NAD(P)-binding domain"/>
    <property type="match status" value="2"/>
</dbReference>
<dbReference type="PRINTS" id="PR00411">
    <property type="entry name" value="PNDRDTASEI"/>
</dbReference>
<feature type="domain" description="FAD/NAD(P)-binding" evidence="5">
    <location>
        <begin position="5"/>
        <end position="315"/>
    </location>
</feature>
<dbReference type="InterPro" id="IPR023753">
    <property type="entry name" value="FAD/NAD-binding_dom"/>
</dbReference>
<dbReference type="Proteomes" id="UP000092495">
    <property type="component" value="Chromosome"/>
</dbReference>
<evidence type="ECO:0000256" key="1">
    <source>
        <dbReference type="ARBA" id="ARBA00001974"/>
    </source>
</evidence>
<keyword evidence="2" id="KW-0285">Flavoprotein</keyword>
<dbReference type="GO" id="GO:0050660">
    <property type="term" value="F:flavin adenine dinucleotide binding"/>
    <property type="evidence" value="ECO:0007669"/>
    <property type="project" value="TreeGrafter"/>
</dbReference>
<evidence type="ECO:0000313" key="6">
    <source>
        <dbReference type="EMBL" id="ANU23300.1"/>
    </source>
</evidence>
<dbReference type="GO" id="GO:0003955">
    <property type="term" value="F:NAD(P)H dehydrogenase (quinone) activity"/>
    <property type="evidence" value="ECO:0007669"/>
    <property type="project" value="TreeGrafter"/>
</dbReference>
<evidence type="ECO:0000256" key="2">
    <source>
        <dbReference type="ARBA" id="ARBA00022630"/>
    </source>
</evidence>
<dbReference type="SUPFAM" id="SSF55424">
    <property type="entry name" value="FAD/NAD-linked reductases, dimerisation (C-terminal) domain"/>
    <property type="match status" value="1"/>
</dbReference>
<dbReference type="Pfam" id="PF07992">
    <property type="entry name" value="Pyr_redox_2"/>
    <property type="match status" value="1"/>
</dbReference>
<sequence>MVKKYDVAIIGAGAAGLTAAFTAAGFSKSVVLIDKNLPGGECTWSGCIPSKSLINIAKEVHHAKKYTPDLQVDTSVVLEDIQDVIQKVYAGESPEVLKEAGIDFINSYAKFIEPHALEVDNERIEAKKIILSTGSSPMVPPIEGLNQVSYLTNETIFTQKTFPKTMTILGGGAIGVELSQALNRLGVNVTLVEKFERILPKDEEELVLMIQQRLIDEGVTIHTGATAVRAEQTEEIIDLIIEKDGKEMTVSGEGLLVALGRQANVNGFGLETAGVEFDSKSIQVDEHLETTAKGIYAIGDVVGPYQLSHMANAQGILATQNAILPINRKMDYEHVTWCTYTDPELGRSGLSEEEARGKYGDSIRVYEHEYADLDRANTKKDSIGKVKLILDKKGYILGASILGDRAGEIISQIQTIKTLKVNMGKLSGVIHPYPTYSEVLVKIGKKVFVDNLLNQPVVKTFNKAKAGELPAKKIGIYGAATATGLSIANLVVHNNIKPKLGVKNGRLKEMPTTPNAVSSQTTKPDMSVPAWPYNGSKHVAKQSLLEMLENYDGIKIQQNEENYVRAVAISKPLRFKDDIEFYFNDATERIEFRSASRAGHSDWGVNRKRYDEMRSRYFSILAHKQNS</sequence>
<evidence type="ECO:0000313" key="7">
    <source>
        <dbReference type="Proteomes" id="UP000092495"/>
    </source>
</evidence>
<reference evidence="6" key="1">
    <citation type="submission" date="2016-10" db="EMBL/GenBank/DDBJ databases">
        <authorList>
            <person name="See-Too W.S."/>
        </authorList>
    </citation>
    <scope>NUCLEOTIDE SEQUENCE</scope>
    <source>
        <strain evidence="6">DSM 22276</strain>
    </source>
</reference>
<dbReference type="AlphaFoldDB" id="A0A1C7EHF6"/>
<protein>
    <submittedName>
        <fullName evidence="6">Mercuric reductase</fullName>
    </submittedName>
</protein>
<evidence type="ECO:0000259" key="4">
    <source>
        <dbReference type="Pfam" id="PF02852"/>
    </source>
</evidence>
<evidence type="ECO:0000256" key="3">
    <source>
        <dbReference type="ARBA" id="ARBA00022827"/>
    </source>
</evidence>
<dbReference type="Gene3D" id="3.30.390.30">
    <property type="match status" value="1"/>
</dbReference>
<dbReference type="SUPFAM" id="SSF51905">
    <property type="entry name" value="FAD/NAD(P)-binding domain"/>
    <property type="match status" value="1"/>
</dbReference>
<organism evidence="6 7">
    <name type="scientific">Planococcus donghaensis</name>
    <dbReference type="NCBI Taxonomy" id="414778"/>
    <lineage>
        <taxon>Bacteria</taxon>
        <taxon>Bacillati</taxon>
        <taxon>Bacillota</taxon>
        <taxon>Bacilli</taxon>
        <taxon>Bacillales</taxon>
        <taxon>Caryophanaceae</taxon>
        <taxon>Planococcus</taxon>
    </lineage>
</organism>
<dbReference type="Pfam" id="PF07386">
    <property type="entry name" value="DUF1499"/>
    <property type="match status" value="1"/>
</dbReference>
<gene>
    <name evidence="6" type="ORF">BCM40_07900</name>
</gene>
<dbReference type="OrthoDB" id="9800167at2"/>
<proteinExistence type="predicted"/>
<dbReference type="InterPro" id="IPR004099">
    <property type="entry name" value="Pyr_nucl-diS_OxRdtase_dimer"/>
</dbReference>
<accession>A0A1C7EHF6</accession>